<dbReference type="STRING" id="796925.A0A137PG86"/>
<dbReference type="EMBL" id="KQ964429">
    <property type="protein sequence ID" value="KXN73951.1"/>
    <property type="molecule type" value="Genomic_DNA"/>
</dbReference>
<dbReference type="PROSITE" id="PS50166">
    <property type="entry name" value="IMPORTIN_B_NT"/>
    <property type="match status" value="1"/>
</dbReference>
<reference evidence="8 9" key="1">
    <citation type="journal article" date="2015" name="Genome Biol. Evol.">
        <title>Phylogenomic analyses indicate that early fungi evolved digesting cell walls of algal ancestors of land plants.</title>
        <authorList>
            <person name="Chang Y."/>
            <person name="Wang S."/>
            <person name="Sekimoto S."/>
            <person name="Aerts A.L."/>
            <person name="Choi C."/>
            <person name="Clum A."/>
            <person name="LaButti K.M."/>
            <person name="Lindquist E.A."/>
            <person name="Yee Ngan C."/>
            <person name="Ohm R.A."/>
            <person name="Salamov A.A."/>
            <person name="Grigoriev I.V."/>
            <person name="Spatafora J.W."/>
            <person name="Berbee M.L."/>
        </authorList>
    </citation>
    <scope>NUCLEOTIDE SEQUENCE [LARGE SCALE GENOMIC DNA]</scope>
    <source>
        <strain evidence="8 9">NRRL 28638</strain>
    </source>
</reference>
<dbReference type="SMART" id="SM00913">
    <property type="entry name" value="IBN_N"/>
    <property type="match status" value="1"/>
</dbReference>
<name>A0A137PG86_CONC2</name>
<keyword evidence="6" id="KW-0539">Nucleus</keyword>
<protein>
    <submittedName>
        <fullName evidence="8">ARM repeat-containing protein</fullName>
    </submittedName>
</protein>
<evidence type="ECO:0000313" key="8">
    <source>
        <dbReference type="EMBL" id="KXN73951.1"/>
    </source>
</evidence>
<sequence length="1041" mass="118107">MDFTTALNIFRNSMVADIGARTQAEQQLKQLDQYPQQLSLFLEILTHQEVEHPVKQAVSIYLKNRVKRSWDTEFSSNTSYSPISESDRAALKAQILPAMVHSTESIRNQLTSVLQLVLEVDWPEKWGDFVPIVKHLLESNNSSEAYCGLLALLQLVNNFRWRSKNRKTVFYPIVDSTFPAVYQLATKAIEGNTVEEANIATACLKIYVKSIGMDIPLSLQNSQTLIGWGNIFIKAVERPINEAELSEDADEREKQPWVKVRKWAYRCLNFLFTRYGNPATLDAKQQYLKFANQFIKHFAPNILKVYLSQLDQHLTQKTFQSSKCLILTAEFIGDCLKHKLTWQAVKPFIGHLVKDFIFPQLAYTEKDQELWEDNPTEFVQTRQQFLMDNNSPANACSNLVQLMAQDRKKHCLNGILELANGYLVKHRDTPNLPNADQEKDSALAIIGAISTALSHTNPASVQMVEEFFQAFVIPELSSGNPFLRYRACELVSKFGRFRFTPQTTQVILTRIIDCLGHSEAPVKVSAAMALEPLISDEESAKIALPILPQIMTLLLTLTAEMELDNLTDLMEQFVEMFSEELAPFAIQLSTQLASTFNSLTGDLIKSEQQAQQIEANGFQELDEPYAFDDKLMSAQGILRTMGTLVISLDEKTDILAEVERVLMPVVGAVFQNYLFDLYDEALELLDCLLFSFKQVTPNLWNAFILMITAAQHAGPTYVPSVFSTVENYINYGRTVIPTEPKLQSLFIDLYTTVMTSSDCEGHDRMLGARMMQYIFLCCQGEAIQNMIPSTLTPLFPHFGQQNLPKVFLINGIKLVLACLLNSTAPTLSLMDQNNWVQGFFQLLLNNLESLYGVHDKYLTIRTLVSIVELPIESVPQSVQNGLPQLLSAFTQLFQKLPSSEDTKLQRVREFDEDDFDDYYDEAEELNSEDGDDLENVTDDGSIDDAYLAKLAESIKSQENDSDLYGSADDDSLMEEEDFMDNEMSCSPLHQLDIYVTVRDIFQALDQRLHPTYLKFISEMNDEQKQVIQEIFSTAANRNQSN</sequence>
<proteinExistence type="predicted"/>
<evidence type="ECO:0000256" key="3">
    <source>
        <dbReference type="ARBA" id="ARBA00022448"/>
    </source>
</evidence>
<comment type="subcellular location">
    <subcellularLocation>
        <location evidence="2">Cytoplasm</location>
    </subcellularLocation>
    <subcellularLocation>
        <location evidence="1">Nucleus</location>
    </subcellularLocation>
</comment>
<dbReference type="InterPro" id="IPR001494">
    <property type="entry name" value="Importin-beta_N"/>
</dbReference>
<dbReference type="OrthoDB" id="760868at2759"/>
<dbReference type="InterPro" id="IPR011989">
    <property type="entry name" value="ARM-like"/>
</dbReference>
<dbReference type="GO" id="GO:0005635">
    <property type="term" value="C:nuclear envelope"/>
    <property type="evidence" value="ECO:0007669"/>
    <property type="project" value="TreeGrafter"/>
</dbReference>
<evidence type="ECO:0000256" key="1">
    <source>
        <dbReference type="ARBA" id="ARBA00004123"/>
    </source>
</evidence>
<dbReference type="AlphaFoldDB" id="A0A137PG86"/>
<dbReference type="GO" id="GO:0006606">
    <property type="term" value="P:protein import into nucleus"/>
    <property type="evidence" value="ECO:0007669"/>
    <property type="project" value="TreeGrafter"/>
</dbReference>
<dbReference type="InterPro" id="IPR016024">
    <property type="entry name" value="ARM-type_fold"/>
</dbReference>
<dbReference type="GO" id="GO:0005829">
    <property type="term" value="C:cytosol"/>
    <property type="evidence" value="ECO:0007669"/>
    <property type="project" value="TreeGrafter"/>
</dbReference>
<evidence type="ECO:0000259" key="7">
    <source>
        <dbReference type="PROSITE" id="PS50166"/>
    </source>
</evidence>
<accession>A0A137PG86</accession>
<dbReference type="InterPro" id="IPR013713">
    <property type="entry name" value="XPO2_central"/>
</dbReference>
<gene>
    <name evidence="8" type="ORF">CONCODRAFT_67879</name>
</gene>
<dbReference type="OMA" id="WVAKTSW"/>
<evidence type="ECO:0000256" key="5">
    <source>
        <dbReference type="ARBA" id="ARBA00022927"/>
    </source>
</evidence>
<evidence type="ECO:0000256" key="6">
    <source>
        <dbReference type="ARBA" id="ARBA00023242"/>
    </source>
</evidence>
<dbReference type="SUPFAM" id="SSF48371">
    <property type="entry name" value="ARM repeat"/>
    <property type="match status" value="1"/>
</dbReference>
<dbReference type="GO" id="GO:0031267">
    <property type="term" value="F:small GTPase binding"/>
    <property type="evidence" value="ECO:0007669"/>
    <property type="project" value="InterPro"/>
</dbReference>
<keyword evidence="9" id="KW-1185">Reference proteome</keyword>
<dbReference type="PANTHER" id="PTHR10997:SF18">
    <property type="entry name" value="D-IMPORTIN 7_RANBP7"/>
    <property type="match status" value="1"/>
</dbReference>
<dbReference type="Pfam" id="PF08506">
    <property type="entry name" value="Cse1"/>
    <property type="match status" value="1"/>
</dbReference>
<keyword evidence="3" id="KW-0813">Transport</keyword>
<organism evidence="8 9">
    <name type="scientific">Conidiobolus coronatus (strain ATCC 28846 / CBS 209.66 / NRRL 28638)</name>
    <name type="common">Delacroixia coronata</name>
    <dbReference type="NCBI Taxonomy" id="796925"/>
    <lineage>
        <taxon>Eukaryota</taxon>
        <taxon>Fungi</taxon>
        <taxon>Fungi incertae sedis</taxon>
        <taxon>Zoopagomycota</taxon>
        <taxon>Entomophthoromycotina</taxon>
        <taxon>Entomophthoromycetes</taxon>
        <taxon>Entomophthorales</taxon>
        <taxon>Ancylistaceae</taxon>
        <taxon>Conidiobolus</taxon>
    </lineage>
</organism>
<dbReference type="Proteomes" id="UP000070444">
    <property type="component" value="Unassembled WGS sequence"/>
</dbReference>
<evidence type="ECO:0000313" key="9">
    <source>
        <dbReference type="Proteomes" id="UP000070444"/>
    </source>
</evidence>
<keyword evidence="5" id="KW-0653">Protein transport</keyword>
<evidence type="ECO:0000256" key="2">
    <source>
        <dbReference type="ARBA" id="ARBA00004496"/>
    </source>
</evidence>
<evidence type="ECO:0000256" key="4">
    <source>
        <dbReference type="ARBA" id="ARBA00022490"/>
    </source>
</evidence>
<feature type="domain" description="Importin N-terminal" evidence="7">
    <location>
        <begin position="24"/>
        <end position="101"/>
    </location>
</feature>
<dbReference type="Pfam" id="PF03810">
    <property type="entry name" value="IBN_N"/>
    <property type="match status" value="1"/>
</dbReference>
<dbReference type="Gene3D" id="1.25.10.10">
    <property type="entry name" value="Leucine-rich Repeat Variant"/>
    <property type="match status" value="1"/>
</dbReference>
<keyword evidence="4" id="KW-0963">Cytoplasm</keyword>
<dbReference type="PANTHER" id="PTHR10997">
    <property type="entry name" value="IMPORTIN-7, 8, 11"/>
    <property type="match status" value="1"/>
</dbReference>